<evidence type="ECO:0000256" key="12">
    <source>
        <dbReference type="ARBA" id="ARBA00034000"/>
    </source>
</evidence>
<evidence type="ECO:0000256" key="9">
    <source>
        <dbReference type="ARBA" id="ARBA00022960"/>
    </source>
</evidence>
<dbReference type="PANTHER" id="PTHR21581">
    <property type="entry name" value="D-ALANYL-D-ALANINE CARBOXYPEPTIDASE"/>
    <property type="match status" value="1"/>
</dbReference>
<evidence type="ECO:0000256" key="1">
    <source>
        <dbReference type="ARBA" id="ARBA00003217"/>
    </source>
</evidence>
<comment type="function">
    <text evidence="1">Removes C-terminal D-alanyl residues from sugar-peptide cell wall precursors.</text>
</comment>
<evidence type="ECO:0000259" key="15">
    <source>
        <dbReference type="Pfam" id="PF00768"/>
    </source>
</evidence>
<dbReference type="InterPro" id="IPR015956">
    <property type="entry name" value="Peniciliin-bd_prot_C_sf"/>
</dbReference>
<feature type="signal peptide" evidence="14">
    <location>
        <begin position="1"/>
        <end position="24"/>
    </location>
</feature>
<evidence type="ECO:0000256" key="3">
    <source>
        <dbReference type="ARBA" id="ARBA00007164"/>
    </source>
</evidence>
<evidence type="ECO:0000259" key="16">
    <source>
        <dbReference type="Pfam" id="PF07943"/>
    </source>
</evidence>
<evidence type="ECO:0000256" key="11">
    <source>
        <dbReference type="ARBA" id="ARBA00023316"/>
    </source>
</evidence>
<feature type="domain" description="Peptidase S11 D-alanyl-D-alanine carboxypeptidase A N-terminal" evidence="15">
    <location>
        <begin position="46"/>
        <end position="300"/>
    </location>
</feature>
<protein>
    <recommendedName>
        <fullName evidence="4">serine-type D-Ala-D-Ala carboxypeptidase</fullName>
        <ecNumber evidence="4">3.4.16.4</ecNumber>
    </recommendedName>
</protein>
<evidence type="ECO:0000256" key="2">
    <source>
        <dbReference type="ARBA" id="ARBA00004752"/>
    </source>
</evidence>
<dbReference type="PROSITE" id="PS51257">
    <property type="entry name" value="PROKAR_LIPOPROTEIN"/>
    <property type="match status" value="1"/>
</dbReference>
<dbReference type="PRINTS" id="PR00725">
    <property type="entry name" value="DADACBPTASE1"/>
</dbReference>
<evidence type="ECO:0000256" key="6">
    <source>
        <dbReference type="ARBA" id="ARBA00022670"/>
    </source>
</evidence>
<reference evidence="17 18" key="1">
    <citation type="submission" date="2020-01" db="EMBL/GenBank/DDBJ databases">
        <title>Vast differences in strain-level diversity in the gut microbiota of two closely related honey bee species.</title>
        <authorList>
            <person name="Ellegaard K.M."/>
            <person name="Suenami S."/>
            <person name="Miyazaki R."/>
            <person name="Engel P."/>
        </authorList>
    </citation>
    <scope>NUCLEOTIDE SEQUENCE [LARGE SCALE GENOMIC DNA]</scope>
    <source>
        <strain evidence="17 18">ESL0416</strain>
    </source>
</reference>
<dbReference type="InterPro" id="IPR037167">
    <property type="entry name" value="Peptidase_S11_C_sf"/>
</dbReference>
<gene>
    <name evidence="17" type="ORF">GYM71_06985</name>
</gene>
<keyword evidence="5 17" id="KW-0121">Carboxypeptidase</keyword>
<dbReference type="RefSeq" id="WP_220219951.1">
    <property type="nucleotide sequence ID" value="NZ_CP048268.1"/>
</dbReference>
<dbReference type="InterPro" id="IPR012338">
    <property type="entry name" value="Beta-lactam/transpept-like"/>
</dbReference>
<evidence type="ECO:0000256" key="13">
    <source>
        <dbReference type="RuleBase" id="RU004016"/>
    </source>
</evidence>
<keyword evidence="18" id="KW-1185">Reference proteome</keyword>
<comment type="pathway">
    <text evidence="2">Cell wall biogenesis; peptidoglycan biosynthesis.</text>
</comment>
<dbReference type="Proteomes" id="UP000826550">
    <property type="component" value="Chromosome"/>
</dbReference>
<dbReference type="SUPFAM" id="SSF69189">
    <property type="entry name" value="Penicillin-binding protein associated domain"/>
    <property type="match status" value="1"/>
</dbReference>
<evidence type="ECO:0000256" key="4">
    <source>
        <dbReference type="ARBA" id="ARBA00012448"/>
    </source>
</evidence>
<comment type="similarity">
    <text evidence="3 13">Belongs to the peptidase S11 family.</text>
</comment>
<evidence type="ECO:0000256" key="5">
    <source>
        <dbReference type="ARBA" id="ARBA00022645"/>
    </source>
</evidence>
<evidence type="ECO:0000313" key="17">
    <source>
        <dbReference type="EMBL" id="QYN53184.1"/>
    </source>
</evidence>
<name>A0ABX8W6H1_9LACO</name>
<dbReference type="EC" id="3.4.16.4" evidence="4"/>
<evidence type="ECO:0000256" key="14">
    <source>
        <dbReference type="SAM" id="SignalP"/>
    </source>
</evidence>
<evidence type="ECO:0000256" key="8">
    <source>
        <dbReference type="ARBA" id="ARBA00022801"/>
    </source>
</evidence>
<feature type="chain" id="PRO_5046405834" description="serine-type D-Ala-D-Ala carboxypeptidase" evidence="14">
    <location>
        <begin position="25"/>
        <end position="436"/>
    </location>
</feature>
<organism evidence="17 18">
    <name type="scientific">Lactobacillus panisapium</name>
    <dbReference type="NCBI Taxonomy" id="2012495"/>
    <lineage>
        <taxon>Bacteria</taxon>
        <taxon>Bacillati</taxon>
        <taxon>Bacillota</taxon>
        <taxon>Bacilli</taxon>
        <taxon>Lactobacillales</taxon>
        <taxon>Lactobacillaceae</taxon>
        <taxon>Lactobacillus</taxon>
    </lineage>
</organism>
<keyword evidence="8" id="KW-0378">Hydrolase</keyword>
<dbReference type="SUPFAM" id="SSF56601">
    <property type="entry name" value="beta-lactamase/transpeptidase-like"/>
    <property type="match status" value="1"/>
</dbReference>
<keyword evidence="9" id="KW-0133">Cell shape</keyword>
<dbReference type="PANTHER" id="PTHR21581:SF11">
    <property type="entry name" value="D-ALANYL-D-ALANINE CARBOXYPEPTIDASE DACA"/>
    <property type="match status" value="1"/>
</dbReference>
<dbReference type="EMBL" id="CP048268">
    <property type="protein sequence ID" value="QYN53184.1"/>
    <property type="molecule type" value="Genomic_DNA"/>
</dbReference>
<dbReference type="InterPro" id="IPR012907">
    <property type="entry name" value="Peptidase_S11_C"/>
</dbReference>
<sequence>MNLRRNLKTVVVSLLAIVTLSACGTGPSSEPPARPKSVQVRNNYQSEQLNLNVKSAIAIDSKTGQLLYGKNINQVLPIASMTKLVTTYLTLQAIKEQKLSWDTEVKPTKQIVKVANNKQFSNVPLKMGHSYTIRQLYQATLIESANGAAMLLAQAVSGSQVVFVRQMRQQLKKWGINDAQIYTVCGLPNKSVGTDAYPGADKDAENEMSAKDMAIVGQHLLNDFPEIIETTRIAHLNFTDQGSQTLMTNFNWMLKGLSQYQQDLKVDGLKTGTTDAAGACFIGTAKDSDARLITVVVGARHANSLDPARFEQTGRLLRYVYRNYQPIVFNQNEVIMGTSKISVHNGANKQVDIGMKQRRVIWGPKNGQKLTVNLTKDTIEAPVTKNQTVGSYSFKSGSTKLISIQEPDGIKLPAKALQSTKQVNFLLRFWHRLFGG</sequence>
<accession>A0ABX8W6H1</accession>
<dbReference type="InterPro" id="IPR001967">
    <property type="entry name" value="Peptidase_S11_N"/>
</dbReference>
<comment type="catalytic activity">
    <reaction evidence="12">
        <text>Preferential cleavage: (Ac)2-L-Lys-D-Ala-|-D-Ala. Also transpeptidation of peptidyl-alanyl moieties that are N-acyl substituents of D-alanine.</text>
        <dbReference type="EC" id="3.4.16.4"/>
    </reaction>
</comment>
<dbReference type="InterPro" id="IPR018044">
    <property type="entry name" value="Peptidase_S11"/>
</dbReference>
<keyword evidence="6" id="KW-0645">Protease</keyword>
<evidence type="ECO:0000256" key="10">
    <source>
        <dbReference type="ARBA" id="ARBA00022984"/>
    </source>
</evidence>
<dbReference type="Gene3D" id="2.60.410.10">
    <property type="entry name" value="D-Ala-D-Ala carboxypeptidase, C-terminal domain"/>
    <property type="match status" value="1"/>
</dbReference>
<dbReference type="GO" id="GO:0004180">
    <property type="term" value="F:carboxypeptidase activity"/>
    <property type="evidence" value="ECO:0007669"/>
    <property type="project" value="UniProtKB-KW"/>
</dbReference>
<dbReference type="Gene3D" id="3.40.710.10">
    <property type="entry name" value="DD-peptidase/beta-lactamase superfamily"/>
    <property type="match status" value="1"/>
</dbReference>
<keyword evidence="10" id="KW-0573">Peptidoglycan synthesis</keyword>
<proteinExistence type="inferred from homology"/>
<feature type="domain" description="Peptidase S11 D-Ala-D-Ala carboxypeptidase A C-terminal" evidence="16">
    <location>
        <begin position="328"/>
        <end position="403"/>
    </location>
</feature>
<keyword evidence="7 14" id="KW-0732">Signal</keyword>
<evidence type="ECO:0000256" key="7">
    <source>
        <dbReference type="ARBA" id="ARBA00022729"/>
    </source>
</evidence>
<evidence type="ECO:0000313" key="18">
    <source>
        <dbReference type="Proteomes" id="UP000826550"/>
    </source>
</evidence>
<keyword evidence="11" id="KW-0961">Cell wall biogenesis/degradation</keyword>
<dbReference type="Pfam" id="PF00768">
    <property type="entry name" value="Peptidase_S11"/>
    <property type="match status" value="1"/>
</dbReference>
<dbReference type="Pfam" id="PF07943">
    <property type="entry name" value="PBP5_C"/>
    <property type="match status" value="1"/>
</dbReference>